<gene>
    <name evidence="1" type="ORF">H5410_003092</name>
</gene>
<dbReference type="AlphaFoldDB" id="A0A9J6B4Q7"/>
<dbReference type="Gene3D" id="3.60.10.10">
    <property type="entry name" value="Endonuclease/exonuclease/phosphatase"/>
    <property type="match status" value="1"/>
</dbReference>
<evidence type="ECO:0000313" key="1">
    <source>
        <dbReference type="EMBL" id="KAG5631375.1"/>
    </source>
</evidence>
<sequence>MTGPWVLCGDFNTTTHPSEKKNSHGISKAMTDLSKFIEDMEPMDLDLKGGKYTWRKGDRHDTTAILERILISEDVDSCFKNIKQSLLQKVTSDHSPVMLQCGDWEKSTSYVKFENWWL</sequence>
<organism evidence="1 2">
    <name type="scientific">Solanum commersonii</name>
    <name type="common">Commerson's wild potato</name>
    <name type="synonym">Commerson's nightshade</name>
    <dbReference type="NCBI Taxonomy" id="4109"/>
    <lineage>
        <taxon>Eukaryota</taxon>
        <taxon>Viridiplantae</taxon>
        <taxon>Streptophyta</taxon>
        <taxon>Embryophyta</taxon>
        <taxon>Tracheophyta</taxon>
        <taxon>Spermatophyta</taxon>
        <taxon>Magnoliopsida</taxon>
        <taxon>eudicotyledons</taxon>
        <taxon>Gunneridae</taxon>
        <taxon>Pentapetalae</taxon>
        <taxon>asterids</taxon>
        <taxon>lamiids</taxon>
        <taxon>Solanales</taxon>
        <taxon>Solanaceae</taxon>
        <taxon>Solanoideae</taxon>
        <taxon>Solaneae</taxon>
        <taxon>Solanum</taxon>
    </lineage>
</organism>
<keyword evidence="2" id="KW-1185">Reference proteome</keyword>
<name>A0A9J6B4Q7_SOLCO</name>
<accession>A0A9J6B4Q7</accession>
<dbReference type="PANTHER" id="PTHR33710">
    <property type="entry name" value="BNAC02G09200D PROTEIN"/>
    <property type="match status" value="1"/>
</dbReference>
<reference evidence="1 2" key="1">
    <citation type="submission" date="2020-09" db="EMBL/GenBank/DDBJ databases">
        <title>De no assembly of potato wild relative species, Solanum commersonii.</title>
        <authorList>
            <person name="Cho K."/>
        </authorList>
    </citation>
    <scope>NUCLEOTIDE SEQUENCE [LARGE SCALE GENOMIC DNA]</scope>
    <source>
        <strain evidence="1">LZ3.2</strain>
        <tissue evidence="1">Leaf</tissue>
    </source>
</reference>
<dbReference type="InterPro" id="IPR036691">
    <property type="entry name" value="Endo/exonu/phosph_ase_sf"/>
</dbReference>
<dbReference type="EMBL" id="JACXVP010000001">
    <property type="protein sequence ID" value="KAG5631375.1"/>
    <property type="molecule type" value="Genomic_DNA"/>
</dbReference>
<evidence type="ECO:0000313" key="2">
    <source>
        <dbReference type="Proteomes" id="UP000824120"/>
    </source>
</evidence>
<proteinExistence type="predicted"/>
<dbReference type="OrthoDB" id="1906115at2759"/>
<dbReference type="Proteomes" id="UP000824120">
    <property type="component" value="Chromosome 1"/>
</dbReference>
<protein>
    <recommendedName>
        <fullName evidence="3">Endonuclease/exonuclease/phosphatase domain-containing protein</fullName>
    </recommendedName>
</protein>
<dbReference type="SUPFAM" id="SSF56219">
    <property type="entry name" value="DNase I-like"/>
    <property type="match status" value="1"/>
</dbReference>
<comment type="caution">
    <text evidence="1">The sequence shown here is derived from an EMBL/GenBank/DDBJ whole genome shotgun (WGS) entry which is preliminary data.</text>
</comment>
<dbReference type="PANTHER" id="PTHR33710:SF71">
    <property type="entry name" value="ENDONUCLEASE_EXONUCLEASE_PHOSPHATASE DOMAIN-CONTAINING PROTEIN"/>
    <property type="match status" value="1"/>
</dbReference>
<evidence type="ECO:0008006" key="3">
    <source>
        <dbReference type="Google" id="ProtNLM"/>
    </source>
</evidence>